<name>A0A6I1GPG9_9BIFI</name>
<evidence type="ECO:0000313" key="3">
    <source>
        <dbReference type="Proteomes" id="UP000441772"/>
    </source>
</evidence>
<dbReference type="RefSeq" id="WP_152233465.1">
    <property type="nucleotide sequence ID" value="NZ_JBHSKZ010000064.1"/>
</dbReference>
<dbReference type="GO" id="GO:0016788">
    <property type="term" value="F:hydrolase activity, acting on ester bonds"/>
    <property type="evidence" value="ECO:0007669"/>
    <property type="project" value="InterPro"/>
</dbReference>
<organism evidence="2 3">
    <name type="scientific">Bifidobacterium leontopitheci</name>
    <dbReference type="NCBI Taxonomy" id="2650774"/>
    <lineage>
        <taxon>Bacteria</taxon>
        <taxon>Bacillati</taxon>
        <taxon>Actinomycetota</taxon>
        <taxon>Actinomycetes</taxon>
        <taxon>Bifidobacteriales</taxon>
        <taxon>Bifidobacteriaceae</taxon>
        <taxon>Bifidobacterium</taxon>
    </lineage>
</organism>
<dbReference type="EMBL" id="WBVT01000001">
    <property type="protein sequence ID" value="KAB7791406.1"/>
    <property type="molecule type" value="Genomic_DNA"/>
</dbReference>
<sequence length="510" mass="54797">MNWRVTSTIHGGSSYSAATREQYAAAVTALRDRASALRREASSWQTVRQVLQSDPKTAAAMQAHGAGGGTAPAGHVAFPYARVFERCADHARECRAIGDELERMASLIARAHSLYSQAESKATQGFRRLVSIVDKVAPGSAGLAALLMATSSFMVGSVKDGKPNLARATDGLQVIDEELVSSLAGWMTIGQDGQHKGAEVAGAAEMIAQYSSRLKNLAQGDTLTVREVTSRTEVARASHSVASSLENLRRLAEERLGKIDLDSGLDYATVAIQEYRREDGTSGWLVLIPGTDGKFDSPFGWAQNLELMSADPEHRRQADSFRMVEEAMRQAGIGADEPVALVGHSQGGIVAASLAADLGDRYSIEHVVTAGSPIANHPIPSKTWVTSIEIKDEVIAALDGNSNPATDHWLTIQGDVRQATGESLPQVRDDGSCVPGTVLDGTRNDYSSGALVEGAAVEKELTHWLKYHQAAYRDASDLGSAAVDEHERHFSRIIDGELVDTRYYEGRMSR</sequence>
<protein>
    <recommendedName>
        <fullName evidence="1">GPI inositol-deacylase PGAP1-like alpha/beta domain-containing protein</fullName>
    </recommendedName>
</protein>
<feature type="domain" description="GPI inositol-deacylase PGAP1-like alpha/beta" evidence="1">
    <location>
        <begin position="335"/>
        <end position="385"/>
    </location>
</feature>
<keyword evidence="3" id="KW-1185">Reference proteome</keyword>
<dbReference type="Proteomes" id="UP000441772">
    <property type="component" value="Unassembled WGS sequence"/>
</dbReference>
<dbReference type="Pfam" id="PF07819">
    <property type="entry name" value="PGAP1"/>
    <property type="match status" value="1"/>
</dbReference>
<dbReference type="Gene3D" id="3.40.50.1820">
    <property type="entry name" value="alpha/beta hydrolase"/>
    <property type="match status" value="1"/>
</dbReference>
<dbReference type="AlphaFoldDB" id="A0A6I1GPG9"/>
<dbReference type="InterPro" id="IPR029058">
    <property type="entry name" value="AB_hydrolase_fold"/>
</dbReference>
<proteinExistence type="predicted"/>
<comment type="caution">
    <text evidence="2">The sequence shown here is derived from an EMBL/GenBank/DDBJ whole genome shotgun (WGS) entry which is preliminary data.</text>
</comment>
<reference evidence="2 3" key="1">
    <citation type="submission" date="2019-09" db="EMBL/GenBank/DDBJ databases">
        <title>Characterization of the phylogenetic diversity of two novel species belonging to the genus Bifidobacterium: Bifidobacterium cebidarum sp. nov. and Bifidobacterium leontopitheci sp. nov.</title>
        <authorList>
            <person name="Lugli G.A."/>
            <person name="Duranti S."/>
            <person name="Milani C."/>
            <person name="Turroni F."/>
            <person name="Ventura M."/>
        </authorList>
    </citation>
    <scope>NUCLEOTIDE SEQUENCE [LARGE SCALE GENOMIC DNA]</scope>
    <source>
        <strain evidence="2 3">LMG 31471</strain>
    </source>
</reference>
<gene>
    <name evidence="2" type="ORF">F7D09_0081</name>
</gene>
<evidence type="ECO:0000313" key="2">
    <source>
        <dbReference type="EMBL" id="KAB7791406.1"/>
    </source>
</evidence>
<dbReference type="SUPFAM" id="SSF53474">
    <property type="entry name" value="alpha/beta-Hydrolases"/>
    <property type="match status" value="1"/>
</dbReference>
<evidence type="ECO:0000259" key="1">
    <source>
        <dbReference type="Pfam" id="PF07819"/>
    </source>
</evidence>
<dbReference type="InterPro" id="IPR012908">
    <property type="entry name" value="PGAP1-ab_dom-like"/>
</dbReference>
<accession>A0A6I1GPG9</accession>